<dbReference type="STRING" id="133385.A0A2T9YLJ9"/>
<dbReference type="InterPro" id="IPR036028">
    <property type="entry name" value="SH3-like_dom_sf"/>
</dbReference>
<evidence type="ECO:0000256" key="2">
    <source>
        <dbReference type="PROSITE-ProRule" id="PRU00192"/>
    </source>
</evidence>
<organism evidence="5 6">
    <name type="scientific">Smittium simulii</name>
    <dbReference type="NCBI Taxonomy" id="133385"/>
    <lineage>
        <taxon>Eukaryota</taxon>
        <taxon>Fungi</taxon>
        <taxon>Fungi incertae sedis</taxon>
        <taxon>Zoopagomycota</taxon>
        <taxon>Kickxellomycotina</taxon>
        <taxon>Harpellomycetes</taxon>
        <taxon>Harpellales</taxon>
        <taxon>Legeriomycetaceae</taxon>
        <taxon>Smittium</taxon>
    </lineage>
</organism>
<evidence type="ECO:0000313" key="5">
    <source>
        <dbReference type="EMBL" id="PVU93210.1"/>
    </source>
</evidence>
<feature type="region of interest" description="Disordered" evidence="3">
    <location>
        <begin position="496"/>
        <end position="519"/>
    </location>
</feature>
<feature type="region of interest" description="Disordered" evidence="3">
    <location>
        <begin position="1203"/>
        <end position="1231"/>
    </location>
</feature>
<dbReference type="InterPro" id="IPR053039">
    <property type="entry name" value="Polarity_Bud-Selection_Reg"/>
</dbReference>
<feature type="compositionally biased region" description="Polar residues" evidence="3">
    <location>
        <begin position="1563"/>
        <end position="1576"/>
    </location>
</feature>
<feature type="region of interest" description="Disordered" evidence="3">
    <location>
        <begin position="1036"/>
        <end position="1060"/>
    </location>
</feature>
<accession>A0A2T9YLJ9</accession>
<feature type="region of interest" description="Disordered" evidence="3">
    <location>
        <begin position="160"/>
        <end position="184"/>
    </location>
</feature>
<dbReference type="PANTHER" id="PTHR47775">
    <property type="entry name" value="BUD SITE SELECTION PROTEIN 14"/>
    <property type="match status" value="1"/>
</dbReference>
<dbReference type="SMART" id="SM00326">
    <property type="entry name" value="SH3"/>
    <property type="match status" value="1"/>
</dbReference>
<keyword evidence="1 2" id="KW-0728">SH3 domain</keyword>
<dbReference type="InterPro" id="IPR001452">
    <property type="entry name" value="SH3_domain"/>
</dbReference>
<dbReference type="Gene3D" id="2.30.30.40">
    <property type="entry name" value="SH3 Domains"/>
    <property type="match status" value="1"/>
</dbReference>
<feature type="domain" description="SH3" evidence="4">
    <location>
        <begin position="34"/>
        <end position="95"/>
    </location>
</feature>
<evidence type="ECO:0000259" key="4">
    <source>
        <dbReference type="PROSITE" id="PS50002"/>
    </source>
</evidence>
<dbReference type="SUPFAM" id="SSF50044">
    <property type="entry name" value="SH3-domain"/>
    <property type="match status" value="1"/>
</dbReference>
<proteinExistence type="predicted"/>
<protein>
    <recommendedName>
        <fullName evidence="4">SH3 domain-containing protein</fullName>
    </recommendedName>
</protein>
<feature type="compositionally biased region" description="Polar residues" evidence="3">
    <location>
        <begin position="1038"/>
        <end position="1060"/>
    </location>
</feature>
<keyword evidence="6" id="KW-1185">Reference proteome</keyword>
<dbReference type="PANTHER" id="PTHR47775:SF1">
    <property type="entry name" value="BUD SITE SELECTION PROTEIN 14"/>
    <property type="match status" value="1"/>
</dbReference>
<evidence type="ECO:0000313" key="6">
    <source>
        <dbReference type="Proteomes" id="UP000245383"/>
    </source>
</evidence>
<dbReference type="PROSITE" id="PS50002">
    <property type="entry name" value="SH3"/>
    <property type="match status" value="1"/>
</dbReference>
<evidence type="ECO:0000256" key="3">
    <source>
        <dbReference type="SAM" id="MobiDB-lite"/>
    </source>
</evidence>
<dbReference type="Pfam" id="PF00018">
    <property type="entry name" value="SH3_1"/>
    <property type="match status" value="1"/>
</dbReference>
<feature type="region of interest" description="Disordered" evidence="3">
    <location>
        <begin position="1548"/>
        <end position="1585"/>
    </location>
</feature>
<gene>
    <name evidence="5" type="ORF">BB561_003405</name>
</gene>
<dbReference type="GO" id="GO:0008104">
    <property type="term" value="P:intracellular protein localization"/>
    <property type="evidence" value="ECO:0007669"/>
    <property type="project" value="TreeGrafter"/>
</dbReference>
<feature type="compositionally biased region" description="Polar residues" evidence="3">
    <location>
        <begin position="1214"/>
        <end position="1231"/>
    </location>
</feature>
<dbReference type="GO" id="GO:0030950">
    <property type="term" value="P:establishment or maintenance of actin cytoskeleton polarity"/>
    <property type="evidence" value="ECO:0007669"/>
    <property type="project" value="TreeGrafter"/>
</dbReference>
<dbReference type="Proteomes" id="UP000245383">
    <property type="component" value="Unassembled WGS sequence"/>
</dbReference>
<feature type="region of interest" description="Disordered" evidence="3">
    <location>
        <begin position="1096"/>
        <end position="1116"/>
    </location>
</feature>
<feature type="compositionally biased region" description="Low complexity" evidence="3">
    <location>
        <begin position="1203"/>
        <end position="1213"/>
    </location>
</feature>
<sequence length="1621" mass="180370">MDFKGLEFDGVPIDDDDSSIDDVSQENAILEEEIDYDAIYALYDFVAMVQGQVSAKQGEKLSLLDDSNTYWWLTQVHSTNQIGYIPADNIETPYERLARVNKHKNLMLTQVDPEHLSNPKGNSLKAKKFFEESKSVFFNEDPVSKRFSAFFLESDSAESDENYDSEYSSYYNNSQYNEESEDELSYIDEPGDYEYNSESSDISDEAEHKISENIKYIYSQKPIQLSNNTDQVVTDNSITHNHSLINPDILGDSNNNNPLSDDKKLSVENLFVDLNPNQLKRKSTDSIELFDSQFDKSISPTESIKYNSSTSKVSFVNPDQKNTASLTKLNNSDDSLNYNESNINFYYVPVSFADSTSSKNIKKTILKVAPNDSFSQIINNFLNYFGLQQINPNFCYIESYIPHLDQGAKIDSSWLFEGFLIKLRKQIPQIDFSCTDRKISPDLFILAIHYKDQAKQSISLPTQRKTSKLAGIIHYSDSEDQNDDYLDDKSTKKSVDSYLDNKSTKNSVDDSDDETDGEYTPIEYKSLGIIHNSNNKLIDSDNHYVSTSLFSDKESDLDNSAYNIALSGKSKVLGDKLGDQPDQSLEKRSSISSIMSLNRKSSPIVASPPQTLTSVFETGSSLETQLTSTNSAPETIIDIKNNTTNSKSLDEANNDSMFNNKEDTASNLSSVNELETNSIKSLDSYTLNKNDSSKIFNNIIKGAVTPANPPPPSAYERQRIRSLREGSISSITPLNDQKLALDNQNIKPILDTQNTSSVISDNLINKINSNTDINSPVNHPQPNNSTKKSVVTDYKNDIITSKISDDNTQTDTLDNEKTLKFDNLIVTLSQPEIDLKNHQNVSAPTKGYSSQSNLLKNTFSENNLLNLNQNIPLNKSITQLSDVSSKGSTNLSNNSPDVFLTPSFSPDIDSDFSSILTTESEPSSLIKKNSPEQNSTLSKASVVSSISLDASDQPKTATNFIKSSDTHRINQISELEPANVKGYDPKHNINLKEIKGSGQNQTVDSSLYQNPKSLTDEAELLDKSDKDITNKEYFTIPKTESTKTPSGPETSTLQHKSSLDNNTVDILQSDQLGSEVKKYEHVNNVADDISSISSKDIKAQTSSRDNVVDSNHSSNNHLEKNYIQDTLTSINAHKVTMKNKSDISKPNTDLNLDYLATNPLDTNLLSKPSSLDPLKDNQDLTLLESNIESMSIQNTFVNNITKSPSKISSIPNSAKTQPHVQKPRSSSDQTQMNQIDKSIEYYNLGSAQSTLADLGLNRRVSEARLESSNLLTNSVPNIRKYQPVLNGGSKAKFLNPRAGISSSTSITTHSPLLTPNSTFSTGKNYKLSLARLSRKSLDQSSLSKSNESLLMRKSHNYPLNERSAGSMMRVSTLSLRSPTIANKLGSDTESLVYPQSANDYQYSQSNSYGNKYGSRGIRSKSIQDTPFSLSMDRNKKPTINNRNFSRSFSVNTSNTNIGELELPLDNWLMMIDGWLDYDSVNSVEPRNNINSNSEGSDNTVNGESPYIQIEQEYMHHSSVISLKSNLGLRSSASYQQLLTTTTNKLSDTNIKTLQPHPNDDESGLSSSGPIKTSESISSDERTANEPNLLETIYKESMEIHQKLDSLRSDLTNVARIILNSS</sequence>
<comment type="caution">
    <text evidence="5">The sequence shown here is derived from an EMBL/GenBank/DDBJ whole genome shotgun (WGS) entry which is preliminary data.</text>
</comment>
<name>A0A2T9YLJ9_9FUNG</name>
<feature type="region of interest" description="Disordered" evidence="3">
    <location>
        <begin position="770"/>
        <end position="789"/>
    </location>
</feature>
<dbReference type="OrthoDB" id="196165at2759"/>
<dbReference type="GO" id="GO:0051286">
    <property type="term" value="C:cell tip"/>
    <property type="evidence" value="ECO:0007669"/>
    <property type="project" value="TreeGrafter"/>
</dbReference>
<dbReference type="EMBL" id="MBFR01000135">
    <property type="protein sequence ID" value="PVU93210.1"/>
    <property type="molecule type" value="Genomic_DNA"/>
</dbReference>
<feature type="compositionally biased region" description="Low complexity" evidence="3">
    <location>
        <begin position="165"/>
        <end position="177"/>
    </location>
</feature>
<dbReference type="GO" id="GO:0015630">
    <property type="term" value="C:microtubule cytoskeleton"/>
    <property type="evidence" value="ECO:0007669"/>
    <property type="project" value="TreeGrafter"/>
</dbReference>
<feature type="compositionally biased region" description="Low complexity" evidence="3">
    <location>
        <begin position="1102"/>
        <end position="1116"/>
    </location>
</feature>
<evidence type="ECO:0000256" key="1">
    <source>
        <dbReference type="ARBA" id="ARBA00022443"/>
    </source>
</evidence>
<reference evidence="5 6" key="1">
    <citation type="journal article" date="2018" name="MBio">
        <title>Comparative Genomics Reveals the Core Gene Toolbox for the Fungus-Insect Symbiosis.</title>
        <authorList>
            <person name="Wang Y."/>
            <person name="Stata M."/>
            <person name="Wang W."/>
            <person name="Stajich J.E."/>
            <person name="White M.M."/>
            <person name="Moncalvo J.M."/>
        </authorList>
    </citation>
    <scope>NUCLEOTIDE SEQUENCE [LARGE SCALE GENOMIC DNA]</scope>
    <source>
        <strain evidence="5 6">SWE-8-4</strain>
    </source>
</reference>